<organism evidence="3 4">
    <name type="scientific">Amycolatopsis cynarae</name>
    <dbReference type="NCBI Taxonomy" id="2995223"/>
    <lineage>
        <taxon>Bacteria</taxon>
        <taxon>Bacillati</taxon>
        <taxon>Actinomycetota</taxon>
        <taxon>Actinomycetes</taxon>
        <taxon>Pseudonocardiales</taxon>
        <taxon>Pseudonocardiaceae</taxon>
        <taxon>Amycolatopsis</taxon>
    </lineage>
</organism>
<evidence type="ECO:0000256" key="1">
    <source>
        <dbReference type="SAM" id="MobiDB-lite"/>
    </source>
</evidence>
<feature type="compositionally biased region" description="Basic and acidic residues" evidence="1">
    <location>
        <begin position="549"/>
        <end position="564"/>
    </location>
</feature>
<feature type="transmembrane region" description="Helical" evidence="2">
    <location>
        <begin position="208"/>
        <end position="223"/>
    </location>
</feature>
<name>A0ABY7BAP7_9PSEU</name>
<feature type="transmembrane region" description="Helical" evidence="2">
    <location>
        <begin position="279"/>
        <end position="297"/>
    </location>
</feature>
<proteinExistence type="predicted"/>
<feature type="transmembrane region" description="Helical" evidence="2">
    <location>
        <begin position="32"/>
        <end position="51"/>
    </location>
</feature>
<evidence type="ECO:0000313" key="4">
    <source>
        <dbReference type="Proteomes" id="UP001163203"/>
    </source>
</evidence>
<feature type="region of interest" description="Disordered" evidence="1">
    <location>
        <begin position="540"/>
        <end position="564"/>
    </location>
</feature>
<evidence type="ECO:0008006" key="5">
    <source>
        <dbReference type="Google" id="ProtNLM"/>
    </source>
</evidence>
<evidence type="ECO:0000256" key="2">
    <source>
        <dbReference type="SAM" id="Phobius"/>
    </source>
</evidence>
<keyword evidence="4" id="KW-1185">Reference proteome</keyword>
<gene>
    <name evidence="3" type="ORF">ORV05_12155</name>
</gene>
<keyword evidence="2" id="KW-0812">Transmembrane</keyword>
<sequence length="564" mass="61692">MIGAGIPAAVRRGRGWLADPVRRVPVVSSAMGVLWTGIMLARLFVGGAIGLADNFDGHRLMCQLQVAQVPNGHEVWAYLNPFYDSHTFYGEACSAGGTGQAYYSSEWYFLWLAKLLTPLSGSGHALDLRMLGVVVSVFFGLAIGLICAACPLPIWARVVFVSLIGLFTADSAIAPYFISPLSEPAAIIGMLFIIAALLRLLRRNYATVPDLLLVSAAVLWTVTAKTQTITMFAGVVPAMLIRPVRFPLLSRLFKRPERSEGPTRHRGVRKVLAAGLRRTPAVVICGLLVFACFQFAGAQSRWLREIYAFHQVFETILPLGPDPKRDLRDLGVDERLAGYDGRSILALSGPGEVPAGYREFLDTMNTAKIVEFYATHPSRIFAVLDQGLDGLTKARPDYLGNYLPESGEPPYSHENRVFAGEALFTLLRPVRWVVFPLLWLGSLVLGGWLAFHRRLGAAGRGIGWLLAGLSLNTMAQLASVLLSDGLNDIVKHSVFVVYSTYLLLPTLVAAVGATDMIGRPDQFLPGQKLPNTGLPWPWQRRRPRAAKAGRHERPAGETKELEAV</sequence>
<evidence type="ECO:0000313" key="3">
    <source>
        <dbReference type="EMBL" id="WAL68484.1"/>
    </source>
</evidence>
<reference evidence="3" key="1">
    <citation type="submission" date="2022-11" db="EMBL/GenBank/DDBJ databases">
        <authorList>
            <person name="Mo P."/>
        </authorList>
    </citation>
    <scope>NUCLEOTIDE SEQUENCE</scope>
    <source>
        <strain evidence="3">HUAS 11-8</strain>
    </source>
</reference>
<keyword evidence="2" id="KW-0472">Membrane</keyword>
<feature type="transmembrane region" description="Helical" evidence="2">
    <location>
        <begin position="432"/>
        <end position="451"/>
    </location>
</feature>
<dbReference type="Proteomes" id="UP001163203">
    <property type="component" value="Chromosome"/>
</dbReference>
<feature type="transmembrane region" description="Helical" evidence="2">
    <location>
        <begin position="495"/>
        <end position="518"/>
    </location>
</feature>
<dbReference type="EMBL" id="CP113836">
    <property type="protein sequence ID" value="WAL68484.1"/>
    <property type="molecule type" value="Genomic_DNA"/>
</dbReference>
<feature type="transmembrane region" description="Helical" evidence="2">
    <location>
        <begin position="184"/>
        <end position="201"/>
    </location>
</feature>
<dbReference type="RefSeq" id="WP_268758576.1">
    <property type="nucleotide sequence ID" value="NZ_CP113836.1"/>
</dbReference>
<protein>
    <recommendedName>
        <fullName evidence="5">Glycosyltransferase RgtA/B/C/D-like domain-containing protein</fullName>
    </recommendedName>
</protein>
<feature type="transmembrane region" description="Helical" evidence="2">
    <location>
        <begin position="130"/>
        <end position="151"/>
    </location>
</feature>
<accession>A0ABY7BAP7</accession>
<keyword evidence="2" id="KW-1133">Transmembrane helix</keyword>
<feature type="transmembrane region" description="Helical" evidence="2">
    <location>
        <begin position="463"/>
        <end position="483"/>
    </location>
</feature>